<dbReference type="PROSITE" id="PS01166">
    <property type="entry name" value="RNA_POL_BETA"/>
    <property type="match status" value="1"/>
</dbReference>
<dbReference type="FunFam" id="3.90.1100.10:FF:000008">
    <property type="entry name" value="DNA-directed RNA polymerase subunit beta"/>
    <property type="match status" value="1"/>
</dbReference>
<dbReference type="InterPro" id="IPR037034">
    <property type="entry name" value="RNA_pol_Rpb2_2_sf"/>
</dbReference>
<evidence type="ECO:0000259" key="19">
    <source>
        <dbReference type="Pfam" id="PF04565"/>
    </source>
</evidence>
<dbReference type="Pfam" id="PF00562">
    <property type="entry name" value="RNA_pol_Rpb2_6"/>
    <property type="match status" value="1"/>
</dbReference>
<dbReference type="EMBL" id="CH479180">
    <property type="protein sequence ID" value="EDW28586.1"/>
    <property type="molecule type" value="Genomic_DNA"/>
</dbReference>
<name>B4G8A6_DROPE</name>
<dbReference type="Pfam" id="PF04560">
    <property type="entry name" value="RNA_pol_Rpb2_7"/>
    <property type="match status" value="1"/>
</dbReference>
<evidence type="ECO:0000256" key="4">
    <source>
        <dbReference type="ARBA" id="ARBA00022478"/>
    </source>
</evidence>
<dbReference type="PhylomeDB" id="B4G8A6"/>
<dbReference type="Pfam" id="PF04563">
    <property type="entry name" value="RNA_pol_Rpb2_1"/>
    <property type="match status" value="1"/>
</dbReference>
<evidence type="ECO:0000256" key="2">
    <source>
        <dbReference type="ARBA" id="ARBA00006835"/>
    </source>
</evidence>
<comment type="subunit">
    <text evidence="3">Component of the RNA polymerase I (Pol I) complex consisting of at least 13 subunits.</text>
</comment>
<dbReference type="GO" id="GO:0008270">
    <property type="term" value="F:zinc ion binding"/>
    <property type="evidence" value="ECO:0007669"/>
    <property type="project" value="UniProtKB-KW"/>
</dbReference>
<feature type="domain" description="DNA-directed RNA polymerase I subunit RPA2" evidence="20">
    <location>
        <begin position="562"/>
        <end position="617"/>
    </location>
</feature>
<comment type="function">
    <text evidence="14">DNA-dependent RNA polymerase catalyzes the transcription of DNA into RNA using the four ribonucleoside triphosphates as substrates.</text>
</comment>
<protein>
    <recommendedName>
        <fullName evidence="14">DNA-directed RNA polymerase subunit beta</fullName>
        <ecNumber evidence="14">2.7.7.6</ecNumber>
    </recommendedName>
</protein>
<dbReference type="GO" id="GO:0032549">
    <property type="term" value="F:ribonucleoside binding"/>
    <property type="evidence" value="ECO:0007669"/>
    <property type="project" value="InterPro"/>
</dbReference>
<evidence type="ECO:0000256" key="3">
    <source>
        <dbReference type="ARBA" id="ARBA00011251"/>
    </source>
</evidence>
<feature type="domain" description="RNA polymerase Rpb2" evidence="17">
    <location>
        <begin position="182"/>
        <end position="296"/>
    </location>
</feature>
<dbReference type="STRING" id="7234.B4G8A6"/>
<dbReference type="InterPro" id="IPR009674">
    <property type="entry name" value="Rpa2_dom_4"/>
</dbReference>
<evidence type="ECO:0000256" key="13">
    <source>
        <dbReference type="RuleBase" id="RU000434"/>
    </source>
</evidence>
<evidence type="ECO:0000313" key="21">
    <source>
        <dbReference type="EMBL" id="EDW28586.1"/>
    </source>
</evidence>
<dbReference type="GO" id="GO:0000428">
    <property type="term" value="C:DNA-directed RNA polymerase complex"/>
    <property type="evidence" value="ECO:0007669"/>
    <property type="project" value="UniProtKB-KW"/>
</dbReference>
<dbReference type="GO" id="GO:0006351">
    <property type="term" value="P:DNA-templated transcription"/>
    <property type="evidence" value="ECO:0007669"/>
    <property type="project" value="InterPro"/>
</dbReference>
<dbReference type="CDD" id="cd00653">
    <property type="entry name" value="RNA_pol_B_RPB2"/>
    <property type="match status" value="1"/>
</dbReference>
<dbReference type="KEGG" id="dpe:6589500"/>
<evidence type="ECO:0000313" key="22">
    <source>
        <dbReference type="Proteomes" id="UP000008744"/>
    </source>
</evidence>
<keyword evidence="11" id="KW-0539">Nucleus</keyword>
<keyword evidence="22" id="KW-1185">Reference proteome</keyword>
<dbReference type="FunFam" id="2.40.270.10:FF:000011">
    <property type="entry name" value="DNA-directed RNA polymerase subunit beta"/>
    <property type="match status" value="1"/>
</dbReference>
<dbReference type="OrthoDB" id="10248617at2759"/>
<dbReference type="HOGENOM" id="CLU_000524_5_1_1"/>
<comment type="similarity">
    <text evidence="2 13">Belongs to the RNA polymerase beta chain family.</text>
</comment>
<dbReference type="Gene3D" id="3.90.1800.10">
    <property type="entry name" value="RNA polymerase alpha subunit dimerisation domain"/>
    <property type="match status" value="1"/>
</dbReference>
<keyword evidence="8" id="KW-0863">Zinc-finger</keyword>
<evidence type="ECO:0000256" key="5">
    <source>
        <dbReference type="ARBA" id="ARBA00022679"/>
    </source>
</evidence>
<dbReference type="Gene3D" id="2.40.270.10">
    <property type="entry name" value="DNA-directed RNA polymerase, subunit 2, domain 6"/>
    <property type="match status" value="1"/>
</dbReference>
<comment type="catalytic activity">
    <reaction evidence="12">
        <text>RNA(n) + a ribonucleoside 5'-triphosphate = RNA(n+1) + diphosphate</text>
        <dbReference type="Rhea" id="RHEA:21248"/>
        <dbReference type="Rhea" id="RHEA-COMP:14527"/>
        <dbReference type="Rhea" id="RHEA-COMP:17342"/>
        <dbReference type="ChEBI" id="CHEBI:33019"/>
        <dbReference type="ChEBI" id="CHEBI:61557"/>
        <dbReference type="ChEBI" id="CHEBI:140395"/>
        <dbReference type="EC" id="2.7.7.6"/>
    </reaction>
    <physiologicalReaction direction="left-to-right" evidence="12">
        <dbReference type="Rhea" id="RHEA:21249"/>
    </physiologicalReaction>
</comment>
<dbReference type="Pfam" id="PF04565">
    <property type="entry name" value="RNA_pol_Rpb2_3"/>
    <property type="match status" value="1"/>
</dbReference>
<evidence type="ECO:0000259" key="16">
    <source>
        <dbReference type="Pfam" id="PF04560"/>
    </source>
</evidence>
<dbReference type="Proteomes" id="UP000008744">
    <property type="component" value="Unassembled WGS sequence"/>
</dbReference>
<evidence type="ECO:0000259" key="15">
    <source>
        <dbReference type="Pfam" id="PF00562"/>
    </source>
</evidence>
<evidence type="ECO:0000259" key="20">
    <source>
        <dbReference type="Pfam" id="PF06883"/>
    </source>
</evidence>
<dbReference type="FunFam" id="3.90.1100.10:FF:000016">
    <property type="entry name" value="DNA-directed RNA polymerase subunit beta"/>
    <property type="match status" value="1"/>
</dbReference>
<dbReference type="Pfam" id="PF04561">
    <property type="entry name" value="RNA_pol_Rpb2_2"/>
    <property type="match status" value="1"/>
</dbReference>
<dbReference type="eggNOG" id="KOG0216">
    <property type="taxonomic scope" value="Eukaryota"/>
</dbReference>
<evidence type="ECO:0000259" key="17">
    <source>
        <dbReference type="Pfam" id="PF04561"/>
    </source>
</evidence>
<dbReference type="InterPro" id="IPR007120">
    <property type="entry name" value="DNA-dir_RNAP_su2_dom"/>
</dbReference>
<dbReference type="Gene3D" id="3.90.1100.10">
    <property type="match status" value="2"/>
</dbReference>
<comment type="subcellular location">
    <subcellularLocation>
        <location evidence="1">Nucleus</location>
        <location evidence="1">Nucleolus</location>
    </subcellularLocation>
</comment>
<evidence type="ECO:0000256" key="7">
    <source>
        <dbReference type="ARBA" id="ARBA00022723"/>
    </source>
</evidence>
<dbReference type="AlphaFoldDB" id="B4G8A6"/>
<accession>B4G8A6</accession>
<keyword evidence="6 14" id="KW-0548">Nucleotidyltransferase</keyword>
<dbReference type="Gene3D" id="3.90.1110.10">
    <property type="entry name" value="RNA polymerase Rpb2, domain 2"/>
    <property type="match status" value="1"/>
</dbReference>
<gene>
    <name evidence="21" type="primary">Dper\GL18874</name>
    <name evidence="21" type="ORF">Dper_GL18874</name>
</gene>
<dbReference type="InterPro" id="IPR015712">
    <property type="entry name" value="DNA-dir_RNA_pol_su2"/>
</dbReference>
<evidence type="ECO:0000256" key="11">
    <source>
        <dbReference type="ARBA" id="ARBA00023242"/>
    </source>
</evidence>
<reference evidence="21 22" key="1">
    <citation type="journal article" date="2007" name="Nature">
        <title>Evolution of genes and genomes on the Drosophila phylogeny.</title>
        <authorList>
            <consortium name="Drosophila 12 Genomes Consortium"/>
            <person name="Clark A.G."/>
            <person name="Eisen M.B."/>
            <person name="Smith D.R."/>
            <person name="Bergman C.M."/>
            <person name="Oliver B."/>
            <person name="Markow T.A."/>
            <person name="Kaufman T.C."/>
            <person name="Kellis M."/>
            <person name="Gelbart W."/>
            <person name="Iyer V.N."/>
            <person name="Pollard D.A."/>
            <person name="Sackton T.B."/>
            <person name="Larracuente A.M."/>
            <person name="Singh N.D."/>
            <person name="Abad J.P."/>
            <person name="Abt D.N."/>
            <person name="Adryan B."/>
            <person name="Aguade M."/>
            <person name="Akashi H."/>
            <person name="Anderson W.W."/>
            <person name="Aquadro C.F."/>
            <person name="Ardell D.H."/>
            <person name="Arguello R."/>
            <person name="Artieri C.G."/>
            <person name="Barbash D.A."/>
            <person name="Barker D."/>
            <person name="Barsanti P."/>
            <person name="Batterham P."/>
            <person name="Batzoglou S."/>
            <person name="Begun D."/>
            <person name="Bhutkar A."/>
            <person name="Blanco E."/>
            <person name="Bosak S.A."/>
            <person name="Bradley R.K."/>
            <person name="Brand A.D."/>
            <person name="Brent M.R."/>
            <person name="Brooks A.N."/>
            <person name="Brown R.H."/>
            <person name="Butlin R.K."/>
            <person name="Caggese C."/>
            <person name="Calvi B.R."/>
            <person name="Bernardo de Carvalho A."/>
            <person name="Caspi A."/>
            <person name="Castrezana S."/>
            <person name="Celniker S.E."/>
            <person name="Chang J.L."/>
            <person name="Chapple C."/>
            <person name="Chatterji S."/>
            <person name="Chinwalla A."/>
            <person name="Civetta A."/>
            <person name="Clifton S.W."/>
            <person name="Comeron J.M."/>
            <person name="Costello J.C."/>
            <person name="Coyne J.A."/>
            <person name="Daub J."/>
            <person name="David R.G."/>
            <person name="Delcher A.L."/>
            <person name="Delehaunty K."/>
            <person name="Do C.B."/>
            <person name="Ebling H."/>
            <person name="Edwards K."/>
            <person name="Eickbush T."/>
            <person name="Evans J.D."/>
            <person name="Filipski A."/>
            <person name="Findeiss S."/>
            <person name="Freyhult E."/>
            <person name="Fulton L."/>
            <person name="Fulton R."/>
            <person name="Garcia A.C."/>
            <person name="Gardiner A."/>
            <person name="Garfield D.A."/>
            <person name="Garvin B.E."/>
            <person name="Gibson G."/>
            <person name="Gilbert D."/>
            <person name="Gnerre S."/>
            <person name="Godfrey J."/>
            <person name="Good R."/>
            <person name="Gotea V."/>
            <person name="Gravely B."/>
            <person name="Greenberg A.J."/>
            <person name="Griffiths-Jones S."/>
            <person name="Gross S."/>
            <person name="Guigo R."/>
            <person name="Gustafson E.A."/>
            <person name="Haerty W."/>
            <person name="Hahn M.W."/>
            <person name="Halligan D.L."/>
            <person name="Halpern A.L."/>
            <person name="Halter G.M."/>
            <person name="Han M.V."/>
            <person name="Heger A."/>
            <person name="Hillier L."/>
            <person name="Hinrichs A.S."/>
            <person name="Holmes I."/>
            <person name="Hoskins R.A."/>
            <person name="Hubisz M.J."/>
            <person name="Hultmark D."/>
            <person name="Huntley M.A."/>
            <person name="Jaffe D.B."/>
            <person name="Jagadeeshan S."/>
            <person name="Jeck W.R."/>
            <person name="Johnson J."/>
            <person name="Jones C.D."/>
            <person name="Jordan W.C."/>
            <person name="Karpen G.H."/>
            <person name="Kataoka E."/>
            <person name="Keightley P.D."/>
            <person name="Kheradpour P."/>
            <person name="Kirkness E.F."/>
            <person name="Koerich L.B."/>
            <person name="Kristiansen K."/>
            <person name="Kudrna D."/>
            <person name="Kulathinal R.J."/>
            <person name="Kumar S."/>
            <person name="Kwok R."/>
            <person name="Lander E."/>
            <person name="Langley C.H."/>
            <person name="Lapoint R."/>
            <person name="Lazzaro B.P."/>
            <person name="Lee S.J."/>
            <person name="Levesque L."/>
            <person name="Li R."/>
            <person name="Lin C.F."/>
            <person name="Lin M.F."/>
            <person name="Lindblad-Toh K."/>
            <person name="Llopart A."/>
            <person name="Long M."/>
            <person name="Low L."/>
            <person name="Lozovsky E."/>
            <person name="Lu J."/>
            <person name="Luo M."/>
            <person name="Machado C.A."/>
            <person name="Makalowski W."/>
            <person name="Marzo M."/>
            <person name="Matsuda M."/>
            <person name="Matzkin L."/>
            <person name="McAllister B."/>
            <person name="McBride C.S."/>
            <person name="McKernan B."/>
            <person name="McKernan K."/>
            <person name="Mendez-Lago M."/>
            <person name="Minx P."/>
            <person name="Mollenhauer M.U."/>
            <person name="Montooth K."/>
            <person name="Mount S.M."/>
            <person name="Mu X."/>
            <person name="Myers E."/>
            <person name="Negre B."/>
            <person name="Newfeld S."/>
            <person name="Nielsen R."/>
            <person name="Noor M.A."/>
            <person name="O'Grady P."/>
            <person name="Pachter L."/>
            <person name="Papaceit M."/>
            <person name="Parisi M.J."/>
            <person name="Parisi M."/>
            <person name="Parts L."/>
            <person name="Pedersen J.S."/>
            <person name="Pesole G."/>
            <person name="Phillippy A.M."/>
            <person name="Ponting C.P."/>
            <person name="Pop M."/>
            <person name="Porcelli D."/>
            <person name="Powell J.R."/>
            <person name="Prohaska S."/>
            <person name="Pruitt K."/>
            <person name="Puig M."/>
            <person name="Quesneville H."/>
            <person name="Ram K.R."/>
            <person name="Rand D."/>
            <person name="Rasmussen M.D."/>
            <person name="Reed L.K."/>
            <person name="Reenan R."/>
            <person name="Reily A."/>
            <person name="Remington K.A."/>
            <person name="Rieger T.T."/>
            <person name="Ritchie M.G."/>
            <person name="Robin C."/>
            <person name="Rogers Y.H."/>
            <person name="Rohde C."/>
            <person name="Rozas J."/>
            <person name="Rubenfield M.J."/>
            <person name="Ruiz A."/>
            <person name="Russo S."/>
            <person name="Salzberg S.L."/>
            <person name="Sanchez-Gracia A."/>
            <person name="Saranga D.J."/>
            <person name="Sato H."/>
            <person name="Schaeffer S.W."/>
            <person name="Schatz M.C."/>
            <person name="Schlenke T."/>
            <person name="Schwartz R."/>
            <person name="Segarra C."/>
            <person name="Singh R.S."/>
            <person name="Sirot L."/>
            <person name="Sirota M."/>
            <person name="Sisneros N.B."/>
            <person name="Smith C.D."/>
            <person name="Smith T.F."/>
            <person name="Spieth J."/>
            <person name="Stage D.E."/>
            <person name="Stark A."/>
            <person name="Stephan W."/>
            <person name="Strausberg R.L."/>
            <person name="Strempel S."/>
            <person name="Sturgill D."/>
            <person name="Sutton G."/>
            <person name="Sutton G.G."/>
            <person name="Tao W."/>
            <person name="Teichmann S."/>
            <person name="Tobari Y.N."/>
            <person name="Tomimura Y."/>
            <person name="Tsolas J.M."/>
            <person name="Valente V.L."/>
            <person name="Venter E."/>
            <person name="Venter J.C."/>
            <person name="Vicario S."/>
            <person name="Vieira F.G."/>
            <person name="Vilella A.J."/>
            <person name="Villasante A."/>
            <person name="Walenz B."/>
            <person name="Wang J."/>
            <person name="Wasserman M."/>
            <person name="Watts T."/>
            <person name="Wilson D."/>
            <person name="Wilson R.K."/>
            <person name="Wing R.A."/>
            <person name="Wolfner M.F."/>
            <person name="Wong A."/>
            <person name="Wong G.K."/>
            <person name="Wu C.I."/>
            <person name="Wu G."/>
            <person name="Yamamoto D."/>
            <person name="Yang H.P."/>
            <person name="Yang S.P."/>
            <person name="Yorke J.A."/>
            <person name="Yoshida K."/>
            <person name="Zdobnov E."/>
            <person name="Zhang P."/>
            <person name="Zhang Y."/>
            <person name="Zimin A.V."/>
            <person name="Baldwin J."/>
            <person name="Abdouelleil A."/>
            <person name="Abdulkadir J."/>
            <person name="Abebe A."/>
            <person name="Abera B."/>
            <person name="Abreu J."/>
            <person name="Acer S.C."/>
            <person name="Aftuck L."/>
            <person name="Alexander A."/>
            <person name="An P."/>
            <person name="Anderson E."/>
            <person name="Anderson S."/>
            <person name="Arachi H."/>
            <person name="Azer M."/>
            <person name="Bachantsang P."/>
            <person name="Barry A."/>
            <person name="Bayul T."/>
            <person name="Berlin A."/>
            <person name="Bessette D."/>
            <person name="Bloom T."/>
            <person name="Blye J."/>
            <person name="Boguslavskiy L."/>
            <person name="Bonnet C."/>
            <person name="Boukhgalter B."/>
            <person name="Bourzgui I."/>
            <person name="Brown A."/>
            <person name="Cahill P."/>
            <person name="Channer S."/>
            <person name="Cheshatsang Y."/>
            <person name="Chuda L."/>
            <person name="Citroen M."/>
            <person name="Collymore A."/>
            <person name="Cooke P."/>
            <person name="Costello M."/>
            <person name="D'Aco K."/>
            <person name="Daza R."/>
            <person name="De Haan G."/>
            <person name="DeGray S."/>
            <person name="DeMaso C."/>
            <person name="Dhargay N."/>
            <person name="Dooley K."/>
            <person name="Dooley E."/>
            <person name="Doricent M."/>
            <person name="Dorje P."/>
            <person name="Dorjee K."/>
            <person name="Dupes A."/>
            <person name="Elong R."/>
            <person name="Falk J."/>
            <person name="Farina A."/>
            <person name="Faro S."/>
            <person name="Ferguson D."/>
            <person name="Fisher S."/>
            <person name="Foley C.D."/>
            <person name="Franke A."/>
            <person name="Friedrich D."/>
            <person name="Gadbois L."/>
            <person name="Gearin G."/>
            <person name="Gearin C.R."/>
            <person name="Giannoukos G."/>
            <person name="Goode T."/>
            <person name="Graham J."/>
            <person name="Grandbois E."/>
            <person name="Grewal S."/>
            <person name="Gyaltsen K."/>
            <person name="Hafez N."/>
            <person name="Hagos B."/>
            <person name="Hall J."/>
            <person name="Henson C."/>
            <person name="Hollinger A."/>
            <person name="Honan T."/>
            <person name="Huard M.D."/>
            <person name="Hughes L."/>
            <person name="Hurhula B."/>
            <person name="Husby M.E."/>
            <person name="Kamat A."/>
            <person name="Kanga B."/>
            <person name="Kashin S."/>
            <person name="Khazanovich D."/>
            <person name="Kisner P."/>
            <person name="Lance K."/>
            <person name="Lara M."/>
            <person name="Lee W."/>
            <person name="Lennon N."/>
            <person name="Letendre F."/>
            <person name="LeVine R."/>
            <person name="Lipovsky A."/>
            <person name="Liu X."/>
            <person name="Liu J."/>
            <person name="Liu S."/>
            <person name="Lokyitsang T."/>
            <person name="Lokyitsang Y."/>
            <person name="Lubonja R."/>
            <person name="Lui A."/>
            <person name="MacDonald P."/>
            <person name="Magnisalis V."/>
            <person name="Maru K."/>
            <person name="Matthews C."/>
            <person name="McCusker W."/>
            <person name="McDonough S."/>
            <person name="Mehta T."/>
            <person name="Meldrim J."/>
            <person name="Meneus L."/>
            <person name="Mihai O."/>
            <person name="Mihalev A."/>
            <person name="Mihova T."/>
            <person name="Mittelman R."/>
            <person name="Mlenga V."/>
            <person name="Montmayeur A."/>
            <person name="Mulrain L."/>
            <person name="Navidi A."/>
            <person name="Naylor J."/>
            <person name="Negash T."/>
            <person name="Nguyen T."/>
            <person name="Nguyen N."/>
            <person name="Nicol R."/>
            <person name="Norbu C."/>
            <person name="Norbu N."/>
            <person name="Novod N."/>
            <person name="O'Neill B."/>
            <person name="Osman S."/>
            <person name="Markiewicz E."/>
            <person name="Oyono O.L."/>
            <person name="Patti C."/>
            <person name="Phunkhang P."/>
            <person name="Pierre F."/>
            <person name="Priest M."/>
            <person name="Raghuraman S."/>
            <person name="Rege F."/>
            <person name="Reyes R."/>
            <person name="Rise C."/>
            <person name="Rogov P."/>
            <person name="Ross K."/>
            <person name="Ryan E."/>
            <person name="Settipalli S."/>
            <person name="Shea T."/>
            <person name="Sherpa N."/>
            <person name="Shi L."/>
            <person name="Shih D."/>
            <person name="Sparrow T."/>
            <person name="Spaulding J."/>
            <person name="Stalker J."/>
            <person name="Stange-Thomann N."/>
            <person name="Stavropoulos S."/>
            <person name="Stone C."/>
            <person name="Strader C."/>
            <person name="Tesfaye S."/>
            <person name="Thomson T."/>
            <person name="Thoulutsang Y."/>
            <person name="Thoulutsang D."/>
            <person name="Topham K."/>
            <person name="Topping I."/>
            <person name="Tsamla T."/>
            <person name="Vassiliev H."/>
            <person name="Vo A."/>
            <person name="Wangchuk T."/>
            <person name="Wangdi T."/>
            <person name="Weiand M."/>
            <person name="Wilkinson J."/>
            <person name="Wilson A."/>
            <person name="Yadav S."/>
            <person name="Young G."/>
            <person name="Yu Q."/>
            <person name="Zembek L."/>
            <person name="Zhong D."/>
            <person name="Zimmer A."/>
            <person name="Zwirko Z."/>
            <person name="Jaffe D.B."/>
            <person name="Alvarez P."/>
            <person name="Brockman W."/>
            <person name="Butler J."/>
            <person name="Chin C."/>
            <person name="Gnerre S."/>
            <person name="Grabherr M."/>
            <person name="Kleber M."/>
            <person name="Mauceli E."/>
            <person name="MacCallum I."/>
        </authorList>
    </citation>
    <scope>NUCLEOTIDE SEQUENCE [LARGE SCALE GENOMIC DNA]</scope>
    <source>
        <strain evidence="22">MSH-3 / Tucson 14011-0111.49</strain>
    </source>
</reference>
<dbReference type="InterPro" id="IPR014724">
    <property type="entry name" value="RNA_pol_RPB2_OB-fold"/>
</dbReference>
<evidence type="ECO:0000256" key="8">
    <source>
        <dbReference type="ARBA" id="ARBA00022771"/>
    </source>
</evidence>
<organism evidence="22">
    <name type="scientific">Drosophila persimilis</name>
    <name type="common">Fruit fly</name>
    <dbReference type="NCBI Taxonomy" id="7234"/>
    <lineage>
        <taxon>Eukaryota</taxon>
        <taxon>Metazoa</taxon>
        <taxon>Ecdysozoa</taxon>
        <taxon>Arthropoda</taxon>
        <taxon>Hexapoda</taxon>
        <taxon>Insecta</taxon>
        <taxon>Pterygota</taxon>
        <taxon>Neoptera</taxon>
        <taxon>Endopterygota</taxon>
        <taxon>Diptera</taxon>
        <taxon>Brachycera</taxon>
        <taxon>Muscomorpha</taxon>
        <taxon>Ephydroidea</taxon>
        <taxon>Drosophilidae</taxon>
        <taxon>Drosophila</taxon>
        <taxon>Sophophora</taxon>
    </lineage>
</organism>
<sequence>MLEEMKTDPVLTNSRPEFKAIPKQLNKHLANLGAPHVDSFDEMLTVGLDFVAKHMPAIQMQSPAGERISLKVENIWIAKPQVPQDVIDVRTREIYPTDSRQLHASYSGMCSVRLAWSVNGLQKTPINMDLGEVPVMLRSKACNLGKGTPQEMVKHGEHDTEWGGIFVIRGNEKIVRMLVLVRRNHPICVKRSTWKDRGQNFSDLGIMVQTVRDDECSFSNVLHYLNNGTARFMFSHIKRLSYVPVCLILKCLMDYTDEEIYNRLVQGYEKDQYYVSSVQTMLRDVHNEGVYTHAQCRVLHWHPLPVSLQRRARVAARRGRHRLYSARTHLGSPWTPTKRSSSSSSLWCRSSSSAPRASTRWKTLTRPMMQEVLLPGHLYQKYLGERIENWVAMVRRVLQKKLSTPDSLLTSSILTQSMRQAGGVGKSIESFLATGNIASNTGLGLMQNSGLVIMAENINRMRYMSHFRAIHRGSYFTTMRTTEARQLLPDAWGFICPVHTPDGTPCGLLNHLTLTCEISKRPDPKLVQAIPPKLIEMGMLPLSCQRNPDSKMYVVLLDGKHLGHIFQSDACKIVEDLRYEKITGAVPQMMEIGFIPFKKNGQFPGLYLSTGPARMMRPVWNIKWKQVEYIGTLEQLYMEIAIDPKEMYPDFTTHLELAKTHFMSNLANLIPMPDYNQSPRNMYQCQMGKQTMGTPCLNWPKQAANKLYRLQTPGTPLFRPVHYDNIQLDDFAMGTNAIVAVISYTGYDMEDAMIINKSAYERGFAYGSIYKSKFVQLPKKSSYFARHPHMPELAKYLDTDGLPHPGAKLTFGCPLYCYFDGEVATYKVEKMDEKEECFVDSIRQLGSFDLTPKKTVCITLRVPRPATIGDKFASRAGQKGICSQKYPAEDLPFTESGMIPDIVFNPHGFPSRMTIAMMIETMAGKSAAVHGGVYDATPFRFSEKNTAIDYFGKMLEAGGYNYYGTERLYSGVDGREMTADIFFGVVHYQRLRHMVFDKWQVRSTGTVEARTQQPIKGRKRGGGVRFGEMERDALISHGAAFLLQDRLFHNSDKTHTLVCHSCGSILSPLQQIIKRNERGGLSSKPQTCRLCGDSSSVSMIEIPFSFKFLVTELSSVNINARFKLNKI</sequence>
<dbReference type="InterPro" id="IPR007642">
    <property type="entry name" value="RNA_pol_Rpb2_2"/>
</dbReference>
<dbReference type="InterPro" id="IPR007641">
    <property type="entry name" value="RNA_pol_Rpb2_7"/>
</dbReference>
<keyword evidence="4 14" id="KW-0240">DNA-directed RNA polymerase</keyword>
<evidence type="ECO:0000259" key="18">
    <source>
        <dbReference type="Pfam" id="PF04563"/>
    </source>
</evidence>
<dbReference type="Gene3D" id="2.40.50.150">
    <property type="match status" value="1"/>
</dbReference>
<proteinExistence type="inferred from homology"/>
<keyword evidence="9" id="KW-0862">Zinc</keyword>
<keyword evidence="10 14" id="KW-0804">Transcription</keyword>
<evidence type="ECO:0000256" key="6">
    <source>
        <dbReference type="ARBA" id="ARBA00022695"/>
    </source>
</evidence>
<feature type="domain" description="RNA polymerase Rpb2" evidence="16">
    <location>
        <begin position="1022"/>
        <end position="1123"/>
    </location>
</feature>
<feature type="domain" description="RNA polymerase beta subunit protrusion" evidence="18">
    <location>
        <begin position="32"/>
        <end position="417"/>
    </location>
</feature>
<keyword evidence="7" id="KW-0479">Metal-binding</keyword>
<keyword evidence="5 14" id="KW-0808">Transferase</keyword>
<evidence type="ECO:0000256" key="12">
    <source>
        <dbReference type="ARBA" id="ARBA00047768"/>
    </source>
</evidence>
<dbReference type="SUPFAM" id="SSF64484">
    <property type="entry name" value="beta and beta-prime subunits of DNA dependent RNA-polymerase"/>
    <property type="match status" value="1"/>
</dbReference>
<dbReference type="PANTHER" id="PTHR20856">
    <property type="entry name" value="DNA-DIRECTED RNA POLYMERASE I SUBUNIT 2"/>
    <property type="match status" value="1"/>
</dbReference>
<evidence type="ECO:0000256" key="14">
    <source>
        <dbReference type="RuleBase" id="RU363031"/>
    </source>
</evidence>
<dbReference type="GO" id="GO:0003899">
    <property type="term" value="F:DNA-directed RNA polymerase activity"/>
    <property type="evidence" value="ECO:0007669"/>
    <property type="project" value="UniProtKB-EC"/>
</dbReference>
<feature type="domain" description="DNA-directed RNA polymerase subunit 2 hybrid-binding" evidence="15">
    <location>
        <begin position="667"/>
        <end position="1020"/>
    </location>
</feature>
<evidence type="ECO:0000256" key="10">
    <source>
        <dbReference type="ARBA" id="ARBA00023163"/>
    </source>
</evidence>
<dbReference type="FunFam" id="3.90.1800.10:FF:000004">
    <property type="entry name" value="DNA-directed RNA polymerase subunit beta"/>
    <property type="match status" value="1"/>
</dbReference>
<evidence type="ECO:0000256" key="9">
    <source>
        <dbReference type="ARBA" id="ARBA00022833"/>
    </source>
</evidence>
<evidence type="ECO:0000256" key="1">
    <source>
        <dbReference type="ARBA" id="ARBA00004604"/>
    </source>
</evidence>
<feature type="domain" description="RNA polymerase Rpb2" evidence="19">
    <location>
        <begin position="454"/>
        <end position="518"/>
    </location>
</feature>
<dbReference type="Pfam" id="PF06883">
    <property type="entry name" value="RNA_pol_Rpa2_4"/>
    <property type="match status" value="1"/>
</dbReference>
<dbReference type="InterPro" id="IPR007121">
    <property type="entry name" value="RNA_pol_bsu_CS"/>
</dbReference>
<dbReference type="OMA" id="FFGVVHY"/>
<dbReference type="InterPro" id="IPR037033">
    <property type="entry name" value="DNA-dir_RNAP_su2_hyb_sf"/>
</dbReference>
<dbReference type="GO" id="GO:0003677">
    <property type="term" value="F:DNA binding"/>
    <property type="evidence" value="ECO:0007669"/>
    <property type="project" value="InterPro"/>
</dbReference>
<dbReference type="InterPro" id="IPR007644">
    <property type="entry name" value="RNA_pol_bsu_protrusion"/>
</dbReference>
<dbReference type="InterPro" id="IPR007645">
    <property type="entry name" value="RNA_pol_Rpb2_3"/>
</dbReference>
<dbReference type="GO" id="GO:0005730">
    <property type="term" value="C:nucleolus"/>
    <property type="evidence" value="ECO:0007669"/>
    <property type="project" value="UniProtKB-SubCell"/>
</dbReference>
<dbReference type="EC" id="2.7.7.6" evidence="14"/>